<gene>
    <name evidence="7" type="ORF">FHS79_000835</name>
</gene>
<evidence type="ECO:0000256" key="1">
    <source>
        <dbReference type="ARBA" id="ARBA00004141"/>
    </source>
</evidence>
<evidence type="ECO:0000256" key="5">
    <source>
        <dbReference type="ARBA" id="ARBA00023136"/>
    </source>
</evidence>
<evidence type="ECO:0000256" key="4">
    <source>
        <dbReference type="ARBA" id="ARBA00022989"/>
    </source>
</evidence>
<dbReference type="InterPro" id="IPR004307">
    <property type="entry name" value="TspO_MBR"/>
</dbReference>
<name>A0A841L1Z2_9SPHN</name>
<dbReference type="CDD" id="cd15904">
    <property type="entry name" value="TSPO_MBR"/>
    <property type="match status" value="1"/>
</dbReference>
<feature type="transmembrane region" description="Helical" evidence="6">
    <location>
        <begin position="132"/>
        <end position="149"/>
    </location>
</feature>
<dbReference type="PANTHER" id="PTHR10057">
    <property type="entry name" value="PERIPHERAL-TYPE BENZODIAZEPINE RECEPTOR"/>
    <property type="match status" value="1"/>
</dbReference>
<feature type="transmembrane region" description="Helical" evidence="6">
    <location>
        <begin position="73"/>
        <end position="95"/>
    </location>
</feature>
<evidence type="ECO:0000313" key="7">
    <source>
        <dbReference type="EMBL" id="MBB6226677.1"/>
    </source>
</evidence>
<comment type="subcellular location">
    <subcellularLocation>
        <location evidence="1">Membrane</location>
        <topology evidence="1">Multi-pass membrane protein</topology>
    </subcellularLocation>
</comment>
<keyword evidence="3 6" id="KW-0812">Transmembrane</keyword>
<sequence length="193" mass="20947">MDRSMTVPPLDAGTLDQERLDRGRLDRGRLVRALLVLVPLLLVVGGLIARASGSTEENLWYQSLTLPRLQPPGPVFGIAWSILYTMIAVAAAIVWAKGRGVQRSQALGLFAIGMVVNWSWSPVFFLAHQIEAALAIILVMLGLAIWTTWRFAGVSRVAAGLMLPYIAWLIFAGGLNAAIWQLNPVASAMQMGV</sequence>
<proteinExistence type="inferred from homology"/>
<keyword evidence="4 6" id="KW-1133">Transmembrane helix</keyword>
<evidence type="ECO:0000256" key="2">
    <source>
        <dbReference type="ARBA" id="ARBA00007524"/>
    </source>
</evidence>
<feature type="transmembrane region" description="Helical" evidence="6">
    <location>
        <begin position="30"/>
        <end position="53"/>
    </location>
</feature>
<protein>
    <submittedName>
        <fullName evidence="7">Tryptophan-rich sensory protein</fullName>
    </submittedName>
</protein>
<dbReference type="InterPro" id="IPR038330">
    <property type="entry name" value="TspO/MBR-related_sf"/>
</dbReference>
<accession>A0A841L1Z2</accession>
<dbReference type="RefSeq" id="WP_184195840.1">
    <property type="nucleotide sequence ID" value="NZ_JACIIV010000005.1"/>
</dbReference>
<dbReference type="Proteomes" id="UP000538147">
    <property type="component" value="Unassembled WGS sequence"/>
</dbReference>
<organism evidence="7 8">
    <name type="scientific">Polymorphobacter multimanifer</name>
    <dbReference type="NCBI Taxonomy" id="1070431"/>
    <lineage>
        <taxon>Bacteria</taxon>
        <taxon>Pseudomonadati</taxon>
        <taxon>Pseudomonadota</taxon>
        <taxon>Alphaproteobacteria</taxon>
        <taxon>Sphingomonadales</taxon>
        <taxon>Sphingosinicellaceae</taxon>
        <taxon>Polymorphobacter</taxon>
    </lineage>
</organism>
<dbReference type="Pfam" id="PF03073">
    <property type="entry name" value="TspO_MBR"/>
    <property type="match status" value="1"/>
</dbReference>
<evidence type="ECO:0000256" key="3">
    <source>
        <dbReference type="ARBA" id="ARBA00022692"/>
    </source>
</evidence>
<comment type="similarity">
    <text evidence="2">Belongs to the TspO/BZRP family.</text>
</comment>
<comment type="caution">
    <text evidence="7">The sequence shown here is derived from an EMBL/GenBank/DDBJ whole genome shotgun (WGS) entry which is preliminary data.</text>
</comment>
<keyword evidence="5 6" id="KW-0472">Membrane</keyword>
<evidence type="ECO:0000313" key="8">
    <source>
        <dbReference type="Proteomes" id="UP000538147"/>
    </source>
</evidence>
<dbReference type="GO" id="GO:0016020">
    <property type="term" value="C:membrane"/>
    <property type="evidence" value="ECO:0007669"/>
    <property type="project" value="UniProtKB-SubCell"/>
</dbReference>
<dbReference type="PANTHER" id="PTHR10057:SF0">
    <property type="entry name" value="TRANSLOCATOR PROTEIN"/>
    <property type="match status" value="1"/>
</dbReference>
<feature type="transmembrane region" description="Helical" evidence="6">
    <location>
        <begin position="107"/>
        <end position="126"/>
    </location>
</feature>
<dbReference type="AlphaFoldDB" id="A0A841L1Z2"/>
<keyword evidence="8" id="KW-1185">Reference proteome</keyword>
<dbReference type="FunFam" id="1.20.1260.100:FF:000001">
    <property type="entry name" value="translocator protein 2"/>
    <property type="match status" value="1"/>
</dbReference>
<evidence type="ECO:0000256" key="6">
    <source>
        <dbReference type="SAM" id="Phobius"/>
    </source>
</evidence>
<dbReference type="GO" id="GO:0033013">
    <property type="term" value="P:tetrapyrrole metabolic process"/>
    <property type="evidence" value="ECO:0007669"/>
    <property type="project" value="UniProtKB-ARBA"/>
</dbReference>
<dbReference type="Gene3D" id="1.20.1260.100">
    <property type="entry name" value="TspO/MBR protein"/>
    <property type="match status" value="1"/>
</dbReference>
<dbReference type="EMBL" id="JACIIV010000005">
    <property type="protein sequence ID" value="MBB6226677.1"/>
    <property type="molecule type" value="Genomic_DNA"/>
</dbReference>
<feature type="transmembrane region" description="Helical" evidence="6">
    <location>
        <begin position="161"/>
        <end position="182"/>
    </location>
</feature>
<reference evidence="7 8" key="1">
    <citation type="submission" date="2020-08" db="EMBL/GenBank/DDBJ databases">
        <title>Genomic Encyclopedia of Type Strains, Phase IV (KMG-IV): sequencing the most valuable type-strain genomes for metagenomic binning, comparative biology and taxonomic classification.</title>
        <authorList>
            <person name="Goeker M."/>
        </authorList>
    </citation>
    <scope>NUCLEOTIDE SEQUENCE [LARGE SCALE GENOMIC DNA]</scope>
    <source>
        <strain evidence="7 8">DSM 102189</strain>
    </source>
</reference>